<evidence type="ECO:0000313" key="1">
    <source>
        <dbReference type="EMBL" id="KAK3214184.1"/>
    </source>
</evidence>
<protein>
    <recommendedName>
        <fullName evidence="3">Alcohol acetyltransferase</fullName>
    </recommendedName>
</protein>
<name>A0AAN6M3V6_9PLEO</name>
<organism evidence="1 2">
    <name type="scientific">Pseudopithomyces chartarum</name>
    <dbReference type="NCBI Taxonomy" id="1892770"/>
    <lineage>
        <taxon>Eukaryota</taxon>
        <taxon>Fungi</taxon>
        <taxon>Dikarya</taxon>
        <taxon>Ascomycota</taxon>
        <taxon>Pezizomycotina</taxon>
        <taxon>Dothideomycetes</taxon>
        <taxon>Pleosporomycetidae</taxon>
        <taxon>Pleosporales</taxon>
        <taxon>Massarineae</taxon>
        <taxon>Didymosphaeriaceae</taxon>
        <taxon>Pseudopithomyces</taxon>
    </lineage>
</organism>
<dbReference type="AlphaFoldDB" id="A0AAN6M3V6"/>
<dbReference type="GO" id="GO:0008080">
    <property type="term" value="F:N-acetyltransferase activity"/>
    <property type="evidence" value="ECO:0007669"/>
    <property type="project" value="TreeGrafter"/>
</dbReference>
<comment type="caution">
    <text evidence="1">The sequence shown here is derived from an EMBL/GenBank/DDBJ whole genome shotgun (WGS) entry which is preliminary data.</text>
</comment>
<evidence type="ECO:0000313" key="2">
    <source>
        <dbReference type="Proteomes" id="UP001280581"/>
    </source>
</evidence>
<sequence length="412" mass="45172">MLSAIVINEDKKDSEVYFARLKSVNLDTCVEFIEQKPVPHDGEDAALETCLQGRINTSFKEGSLGSRPFWHLRIMLSTADPSTFTAAWFFHHALGDGGCGPIFHRTLLSALQDVSVSGNSSEPPNHIVRSPSIPLLPPFEALHSHPVSWSLFLRTILGLILPSVFDPRPPKLWTGPRVTAPDPLPNTKIQIVTLPAPTTAKLLKISRENKTTMQATLECCIATAIFLTLPAETYDKIIGTGPISVRSIIKNDDKPIADDEFVLALAEYTHTHMRTSHTATQFSWDEARAVRASIQAELAKKGTDNRVSLLRYVSDMHKFYIEKIGQERKISFELSNLGALKAEVSGEGVWKIGKCVFSQSANVSGPPIVCSAVTGGDGQCVLAFSWLEGVVGEEMMKAVVEGVEKQVEVLVR</sequence>
<evidence type="ECO:0008006" key="3">
    <source>
        <dbReference type="Google" id="ProtNLM"/>
    </source>
</evidence>
<proteinExistence type="predicted"/>
<keyword evidence="2" id="KW-1185">Reference proteome</keyword>
<reference evidence="1 2" key="1">
    <citation type="submission" date="2021-02" db="EMBL/GenBank/DDBJ databases">
        <title>Genome assembly of Pseudopithomyces chartarum.</title>
        <authorList>
            <person name="Jauregui R."/>
            <person name="Singh J."/>
            <person name="Voisey C."/>
        </authorList>
    </citation>
    <scope>NUCLEOTIDE SEQUENCE [LARGE SCALE GENOMIC DNA]</scope>
    <source>
        <strain evidence="1 2">AGR01</strain>
    </source>
</reference>
<dbReference type="Pfam" id="PF07247">
    <property type="entry name" value="AATase"/>
    <property type="match status" value="1"/>
</dbReference>
<gene>
    <name evidence="1" type="ORF">GRF29_28g2276199</name>
</gene>
<dbReference type="Proteomes" id="UP001280581">
    <property type="component" value="Unassembled WGS sequence"/>
</dbReference>
<dbReference type="InterPro" id="IPR010828">
    <property type="entry name" value="Atf2/Sli1-like"/>
</dbReference>
<dbReference type="PANTHER" id="PTHR28037:SF1">
    <property type="entry name" value="ALCOHOL O-ACETYLTRANSFERASE 1-RELATED"/>
    <property type="match status" value="1"/>
</dbReference>
<dbReference type="EMBL" id="WVTA01000004">
    <property type="protein sequence ID" value="KAK3214184.1"/>
    <property type="molecule type" value="Genomic_DNA"/>
</dbReference>
<dbReference type="InterPro" id="IPR052058">
    <property type="entry name" value="Alcohol_O-acetyltransferase"/>
</dbReference>
<dbReference type="PANTHER" id="PTHR28037">
    <property type="entry name" value="ALCOHOL O-ACETYLTRANSFERASE 1-RELATED"/>
    <property type="match status" value="1"/>
</dbReference>
<accession>A0AAN6M3V6</accession>